<evidence type="ECO:0000313" key="3">
    <source>
        <dbReference type="Proteomes" id="UP000708208"/>
    </source>
</evidence>
<dbReference type="OrthoDB" id="8251274at2759"/>
<evidence type="ECO:0000313" key="2">
    <source>
        <dbReference type="EMBL" id="CAG7829856.1"/>
    </source>
</evidence>
<feature type="signal peptide" evidence="1">
    <location>
        <begin position="1"/>
        <end position="21"/>
    </location>
</feature>
<dbReference type="EMBL" id="CAJVCH010553258">
    <property type="protein sequence ID" value="CAG7829856.1"/>
    <property type="molecule type" value="Genomic_DNA"/>
</dbReference>
<accession>A0A8J2LDJ4</accession>
<protein>
    <submittedName>
        <fullName evidence="2">Uncharacterized protein</fullName>
    </submittedName>
</protein>
<dbReference type="Proteomes" id="UP000708208">
    <property type="component" value="Unassembled WGS sequence"/>
</dbReference>
<keyword evidence="1" id="KW-0732">Signal</keyword>
<reference evidence="2" key="1">
    <citation type="submission" date="2021-06" db="EMBL/GenBank/DDBJ databases">
        <authorList>
            <person name="Hodson N. C."/>
            <person name="Mongue J. A."/>
            <person name="Jaron S. K."/>
        </authorList>
    </citation>
    <scope>NUCLEOTIDE SEQUENCE</scope>
</reference>
<proteinExistence type="predicted"/>
<feature type="chain" id="PRO_5035273975" evidence="1">
    <location>
        <begin position="22"/>
        <end position="590"/>
    </location>
</feature>
<sequence length="590" mass="68241">MASKINLVSLGLITFLKVGLSWKLQLCIHGSTVAVQEDECGAGVWFNEPLEISAACVDGGIWAVYESWCQERPFIWSVYPDRQGCMKKSILKKVLGIVYLGDDSSGAAISTRKQKLFLATEYSQKNNNTAGTKWTVQEDELDILAWGSYLHTAHLSSPDGDTHKCLMKGRHAYSASYSFPLPSKINLELQLKEEKCNTAYSHRWNSDQLFPKQDSQIQITISSSQETKNFHCASENKTQKEQIRSRNFKRNIENINFMSYSRTKDLLTPINENKVNEQTERLARKLIAHVFLDEPLPDVNFVEWKFLLMAEEIFDIACPHDMVPKEFFENILIFYRILLLESFDKFPPRIEDDEDTRNRIEESLKSCLKEAKPIVFQDYRKCSTGAETLKVQFEHSNGTTEYVLAQLPEKLKVNLRKFDVLLESAWKLMLFAHYYCADYFKRFPGDLSILQQRWQDLMAPDLLTRWQCPGKSYQMARNLLRMMNLPKTLRHVDHCIAAAHSSSVYSGWILRPVPLQQHLEGKSSHDAYDWNQSIYPVKQNEQEFEFYESPPGSRFPEVQWDKQTHCLREIHHPATLLGLSFEKCGAEKSN</sequence>
<keyword evidence="3" id="KW-1185">Reference proteome</keyword>
<comment type="caution">
    <text evidence="2">The sequence shown here is derived from an EMBL/GenBank/DDBJ whole genome shotgun (WGS) entry which is preliminary data.</text>
</comment>
<gene>
    <name evidence="2" type="ORF">AFUS01_LOCUS39698</name>
</gene>
<evidence type="ECO:0000256" key="1">
    <source>
        <dbReference type="SAM" id="SignalP"/>
    </source>
</evidence>
<dbReference type="AlphaFoldDB" id="A0A8J2LDJ4"/>
<organism evidence="2 3">
    <name type="scientific">Allacma fusca</name>
    <dbReference type="NCBI Taxonomy" id="39272"/>
    <lineage>
        <taxon>Eukaryota</taxon>
        <taxon>Metazoa</taxon>
        <taxon>Ecdysozoa</taxon>
        <taxon>Arthropoda</taxon>
        <taxon>Hexapoda</taxon>
        <taxon>Collembola</taxon>
        <taxon>Symphypleona</taxon>
        <taxon>Sminthuridae</taxon>
        <taxon>Allacma</taxon>
    </lineage>
</organism>
<name>A0A8J2LDJ4_9HEXA</name>